<reference evidence="1" key="1">
    <citation type="journal article" date="2013" name="Environ. Microbiol.">
        <title>Microbiota from the distal guts of lean and obese adolescents exhibit partial functional redundancy besides clear differences in community structure.</title>
        <authorList>
            <person name="Ferrer M."/>
            <person name="Ruiz A."/>
            <person name="Lanza F."/>
            <person name="Haange S.B."/>
            <person name="Oberbach A."/>
            <person name="Till H."/>
            <person name="Bargiela R."/>
            <person name="Campoy C."/>
            <person name="Segura M.T."/>
            <person name="Richter M."/>
            <person name="von Bergen M."/>
            <person name="Seifert J."/>
            <person name="Suarez A."/>
        </authorList>
    </citation>
    <scope>NUCLEOTIDE SEQUENCE</scope>
</reference>
<dbReference type="GO" id="GO:0047355">
    <property type="term" value="F:CDP-glycerol glycerophosphotransferase activity"/>
    <property type="evidence" value="ECO:0007669"/>
    <property type="project" value="InterPro"/>
</dbReference>
<comment type="caution">
    <text evidence="1">The sequence shown here is derived from an EMBL/GenBank/DDBJ whole genome shotgun (WGS) entry which is preliminary data.</text>
</comment>
<protein>
    <submittedName>
        <fullName evidence="1">CDP-Glycerol:Poly(Glycerophosphate) glycerophosphotransferase</fullName>
    </submittedName>
</protein>
<dbReference type="EMBL" id="AJWZ01002410">
    <property type="protein sequence ID" value="EKC71039.1"/>
    <property type="molecule type" value="Genomic_DNA"/>
</dbReference>
<accession>K1TTS4</accession>
<dbReference type="Pfam" id="PF04464">
    <property type="entry name" value="Glyphos_transf"/>
    <property type="match status" value="1"/>
</dbReference>
<evidence type="ECO:0000313" key="1">
    <source>
        <dbReference type="EMBL" id="EKC71039.1"/>
    </source>
</evidence>
<dbReference type="Gene3D" id="3.40.50.12580">
    <property type="match status" value="1"/>
</dbReference>
<dbReference type="GO" id="GO:0016020">
    <property type="term" value="C:membrane"/>
    <property type="evidence" value="ECO:0007669"/>
    <property type="project" value="InterPro"/>
</dbReference>
<dbReference type="InterPro" id="IPR007554">
    <property type="entry name" value="Glycerophosphate_synth"/>
</dbReference>
<dbReference type="AlphaFoldDB" id="K1TTS4"/>
<feature type="non-terminal residue" evidence="1">
    <location>
        <position position="1"/>
    </location>
</feature>
<keyword evidence="1" id="KW-0808">Transferase</keyword>
<gene>
    <name evidence="1" type="ORF">OBE_03594</name>
</gene>
<sequence>YMDAMVNRLAAAPPLENKERTVLLAPSWGKSSILNKFGDEIIKTLLETGYHIIIRPHPQSFTSEADLMNHLMTEFPNSNSLEWNRDSDNFDVLRRSDILISDFSGIVYDYSLVYRKPVIYADVEFDDSPYDAWWLDTPFWPIASLPKIGKQLTKDNMQNLKELIDSCIESTEYKNNIDSLIEETWQYKGEGAVRTADYIVNKYNELTEKNKANL</sequence>
<name>K1TTS4_9ZZZZ</name>
<organism evidence="1">
    <name type="scientific">human gut metagenome</name>
    <dbReference type="NCBI Taxonomy" id="408170"/>
    <lineage>
        <taxon>unclassified sequences</taxon>
        <taxon>metagenomes</taxon>
        <taxon>organismal metagenomes</taxon>
    </lineage>
</organism>
<proteinExistence type="predicted"/>
<dbReference type="InterPro" id="IPR043148">
    <property type="entry name" value="TagF_C"/>
</dbReference>